<keyword evidence="2" id="KW-1185">Reference proteome</keyword>
<sequence>MHYNHVIVWLDHVSAQIIHFNPEQSELRVIKSHSLQPHLHIKSASIGEGNAPENRRYFADIASDIESALEIVLVGPSNEKHELMHYLTKHDHELAAKVVGVEVVDHPTDGQLLAYARHYFEKADLMRSDPMAALRHA</sequence>
<organism evidence="1 2">
    <name type="scientific">Sapientia aquatica</name>
    <dbReference type="NCBI Taxonomy" id="1549640"/>
    <lineage>
        <taxon>Bacteria</taxon>
        <taxon>Pseudomonadati</taxon>
        <taxon>Pseudomonadota</taxon>
        <taxon>Betaproteobacteria</taxon>
        <taxon>Burkholderiales</taxon>
        <taxon>Oxalobacteraceae</taxon>
        <taxon>Sapientia</taxon>
    </lineage>
</organism>
<evidence type="ECO:0000313" key="2">
    <source>
        <dbReference type="Proteomes" id="UP000294829"/>
    </source>
</evidence>
<accession>A0A4R5W502</accession>
<comment type="caution">
    <text evidence="1">The sequence shown here is derived from an EMBL/GenBank/DDBJ whole genome shotgun (WGS) entry which is preliminary data.</text>
</comment>
<protein>
    <submittedName>
        <fullName evidence="1">Translational machinery protein</fullName>
    </submittedName>
</protein>
<dbReference type="RefSeq" id="WP_133325943.1">
    <property type="nucleotide sequence ID" value="NZ_SMYL01000002.1"/>
</dbReference>
<gene>
    <name evidence="1" type="ORF">E2I14_04660</name>
</gene>
<reference evidence="1 2" key="1">
    <citation type="submission" date="2019-03" db="EMBL/GenBank/DDBJ databases">
        <title>Sapientia aquatica gen. nov., sp. nov., isolated from a crater lake.</title>
        <authorList>
            <person name="Felfoldi T."/>
            <person name="Szabo A."/>
            <person name="Toth E."/>
            <person name="Schumann P."/>
            <person name="Keki Z."/>
            <person name="Marialigeti K."/>
            <person name="Mathe I."/>
        </authorList>
    </citation>
    <scope>NUCLEOTIDE SEQUENCE [LARGE SCALE GENOMIC DNA]</scope>
    <source>
        <strain evidence="1 2">SA-152</strain>
    </source>
</reference>
<name>A0A4R5W502_9BURK</name>
<dbReference type="InterPro" id="IPR042226">
    <property type="entry name" value="eFR1_2_sf"/>
</dbReference>
<dbReference type="Gene3D" id="3.30.420.60">
    <property type="entry name" value="eRF1 domain 2"/>
    <property type="match status" value="1"/>
</dbReference>
<dbReference type="EMBL" id="SMYL01000002">
    <property type="protein sequence ID" value="TDK67066.1"/>
    <property type="molecule type" value="Genomic_DNA"/>
</dbReference>
<evidence type="ECO:0000313" key="1">
    <source>
        <dbReference type="EMBL" id="TDK67066.1"/>
    </source>
</evidence>
<dbReference type="SUPFAM" id="SSF53137">
    <property type="entry name" value="Translational machinery components"/>
    <property type="match status" value="1"/>
</dbReference>
<dbReference type="AlphaFoldDB" id="A0A4R5W502"/>
<proteinExistence type="predicted"/>
<dbReference type="OrthoDB" id="8562324at2"/>
<dbReference type="Proteomes" id="UP000294829">
    <property type="component" value="Unassembled WGS sequence"/>
</dbReference>